<dbReference type="PANTHER" id="PTHR30532:SF28">
    <property type="entry name" value="PETROBACTIN-BINDING PROTEIN YCLQ"/>
    <property type="match status" value="1"/>
</dbReference>
<dbReference type="AlphaFoldDB" id="A0A3N4NAP1"/>
<feature type="domain" description="Fe/B12 periplasmic-binding" evidence="6">
    <location>
        <begin position="86"/>
        <end position="363"/>
    </location>
</feature>
<evidence type="ECO:0000256" key="2">
    <source>
        <dbReference type="ARBA" id="ARBA00008814"/>
    </source>
</evidence>
<dbReference type="PANTHER" id="PTHR30532">
    <property type="entry name" value="IRON III DICITRATE-BINDING PERIPLASMIC PROTEIN"/>
    <property type="match status" value="1"/>
</dbReference>
<keyword evidence="3" id="KW-0813">Transport</keyword>
<evidence type="ECO:0000256" key="4">
    <source>
        <dbReference type="ARBA" id="ARBA00022496"/>
    </source>
</evidence>
<dbReference type="Pfam" id="PF01497">
    <property type="entry name" value="Peripla_BP_2"/>
    <property type="match status" value="1"/>
</dbReference>
<comment type="similarity">
    <text evidence="2">Belongs to the bacterial solute-binding protein 8 family.</text>
</comment>
<comment type="subcellular location">
    <subcellularLocation>
        <location evidence="1">Cell envelope</location>
    </subcellularLocation>
</comment>
<reference evidence="7 8" key="1">
    <citation type="submission" date="2018-11" db="EMBL/GenBank/DDBJ databases">
        <title>Neisseria weixii sp. nov. isolated from the rectal contents of plateau pika (Ochotona cruzoniae).</title>
        <authorList>
            <person name="Zhang G."/>
        </authorList>
    </citation>
    <scope>NUCLEOTIDE SEQUENCE [LARGE SCALE GENOMIC DNA]</scope>
    <source>
        <strain evidence="7 8">10009</strain>
    </source>
</reference>
<sequence>MIIIICKLFFVIFCSPKHIVTFKFYRIIKLSTALLLVAGIIFQTACRPQAQQAAKPFVVYERAGHQYPVTLNGSLGCVTLQKAPERVVVLGAGTVDLVVALGIQPVAMEANLWGGDENGYMPWFKEFMAEQKRPLPPTVVMYPELDAEKLVSFNPDLIIATQSGLSEENYRLLSGFAPVIAHPHKPWMTTVDEQIDIIAAAFGKQKQAAALKAQIGAEYADFRRRHPKLQGKTFAYIYSGARSPQLSVYAEGEPRVDALYGLGLKMSPDLVKMSVDEGSWSVALGLENADKLNQSDIVITWFFSEEDQKMVEARPLFREIKAVKRGTYLPLLDREVNTAMYQATPQSLRWGLRRLEADWTRIENALD</sequence>
<evidence type="ECO:0000313" key="8">
    <source>
        <dbReference type="Proteomes" id="UP000272412"/>
    </source>
</evidence>
<dbReference type="Gene3D" id="3.40.50.1980">
    <property type="entry name" value="Nitrogenase molybdenum iron protein domain"/>
    <property type="match status" value="2"/>
</dbReference>
<protein>
    <submittedName>
        <fullName evidence="7">Iron-siderophore ABC transporter substrate-binding protein</fullName>
    </submittedName>
</protein>
<evidence type="ECO:0000256" key="1">
    <source>
        <dbReference type="ARBA" id="ARBA00004196"/>
    </source>
</evidence>
<dbReference type="GO" id="GO:0030288">
    <property type="term" value="C:outer membrane-bounded periplasmic space"/>
    <property type="evidence" value="ECO:0007669"/>
    <property type="project" value="TreeGrafter"/>
</dbReference>
<dbReference type="PROSITE" id="PS50983">
    <property type="entry name" value="FE_B12_PBP"/>
    <property type="match status" value="1"/>
</dbReference>
<accession>A0A3N4NAP1</accession>
<proteinExistence type="inferred from homology"/>
<dbReference type="GO" id="GO:1901678">
    <property type="term" value="P:iron coordination entity transport"/>
    <property type="evidence" value="ECO:0007669"/>
    <property type="project" value="UniProtKB-ARBA"/>
</dbReference>
<evidence type="ECO:0000256" key="3">
    <source>
        <dbReference type="ARBA" id="ARBA00022448"/>
    </source>
</evidence>
<dbReference type="Proteomes" id="UP000272412">
    <property type="component" value="Unassembled WGS sequence"/>
</dbReference>
<evidence type="ECO:0000256" key="5">
    <source>
        <dbReference type="ARBA" id="ARBA00022729"/>
    </source>
</evidence>
<keyword evidence="8" id="KW-1185">Reference proteome</keyword>
<keyword evidence="4" id="KW-0410">Iron transport</keyword>
<keyword evidence="4" id="KW-0408">Iron</keyword>
<dbReference type="EMBL" id="RPFL01000009">
    <property type="protein sequence ID" value="RPD89160.1"/>
    <property type="molecule type" value="Genomic_DNA"/>
</dbReference>
<gene>
    <name evidence="7" type="ORF">EGK74_04740</name>
</gene>
<keyword evidence="4" id="KW-0406">Ion transport</keyword>
<keyword evidence="5" id="KW-0732">Signal</keyword>
<comment type="caution">
    <text evidence="7">The sequence shown here is derived from an EMBL/GenBank/DDBJ whole genome shotgun (WGS) entry which is preliminary data.</text>
</comment>
<dbReference type="InterPro" id="IPR002491">
    <property type="entry name" value="ABC_transptr_periplasmic_BD"/>
</dbReference>
<dbReference type="InterPro" id="IPR051313">
    <property type="entry name" value="Bact_iron-sidero_bind"/>
</dbReference>
<organism evidence="7 8">
    <name type="scientific">Neisseria weixii</name>
    <dbReference type="NCBI Taxonomy" id="1853276"/>
    <lineage>
        <taxon>Bacteria</taxon>
        <taxon>Pseudomonadati</taxon>
        <taxon>Pseudomonadota</taxon>
        <taxon>Betaproteobacteria</taxon>
        <taxon>Neisseriales</taxon>
        <taxon>Neisseriaceae</taxon>
        <taxon>Neisseria</taxon>
    </lineage>
</organism>
<dbReference type="SUPFAM" id="SSF53807">
    <property type="entry name" value="Helical backbone' metal receptor"/>
    <property type="match status" value="1"/>
</dbReference>
<evidence type="ECO:0000259" key="6">
    <source>
        <dbReference type="PROSITE" id="PS50983"/>
    </source>
</evidence>
<evidence type="ECO:0000313" key="7">
    <source>
        <dbReference type="EMBL" id="RPD89160.1"/>
    </source>
</evidence>
<name>A0A3N4NAP1_9NEIS</name>